<evidence type="ECO:0000256" key="6">
    <source>
        <dbReference type="ARBA" id="ARBA00023004"/>
    </source>
</evidence>
<evidence type="ECO:0000256" key="8">
    <source>
        <dbReference type="ARBA" id="ARBA00023077"/>
    </source>
</evidence>
<evidence type="ECO:0000256" key="10">
    <source>
        <dbReference type="ARBA" id="ARBA00023237"/>
    </source>
</evidence>
<evidence type="ECO:0000256" key="11">
    <source>
        <dbReference type="PROSITE-ProRule" id="PRU01360"/>
    </source>
</evidence>
<name>A0A245ZED0_9SPHN</name>
<dbReference type="Pfam" id="PF00593">
    <property type="entry name" value="TonB_dep_Rec_b-barrel"/>
    <property type="match status" value="1"/>
</dbReference>
<dbReference type="InterPro" id="IPR039426">
    <property type="entry name" value="TonB-dep_rcpt-like"/>
</dbReference>
<keyword evidence="18" id="KW-1185">Reference proteome</keyword>
<evidence type="ECO:0000256" key="9">
    <source>
        <dbReference type="ARBA" id="ARBA00023136"/>
    </source>
</evidence>
<dbReference type="AlphaFoldDB" id="A0A245ZED0"/>
<dbReference type="SUPFAM" id="SSF56935">
    <property type="entry name" value="Porins"/>
    <property type="match status" value="1"/>
</dbReference>
<feature type="chain" id="PRO_5013054803" evidence="14">
    <location>
        <begin position="24"/>
        <end position="877"/>
    </location>
</feature>
<evidence type="ECO:0000259" key="15">
    <source>
        <dbReference type="Pfam" id="PF00593"/>
    </source>
</evidence>
<dbReference type="Proteomes" id="UP000197290">
    <property type="component" value="Unassembled WGS sequence"/>
</dbReference>
<dbReference type="OrthoDB" id="7614057at2"/>
<keyword evidence="3 11" id="KW-1134">Transmembrane beta strand</keyword>
<dbReference type="RefSeq" id="WP_088368227.1">
    <property type="nucleotide sequence ID" value="NZ_NBBI01000007.1"/>
</dbReference>
<reference evidence="17 18" key="1">
    <citation type="submission" date="2017-03" db="EMBL/GenBank/DDBJ databases">
        <title>Genome sequence of Sphingomonas dokdonensis DSM 21029.</title>
        <authorList>
            <person name="Poehlein A."/>
            <person name="Wuebbeler J.H."/>
            <person name="Steinbuechel A."/>
            <person name="Daniel R."/>
        </authorList>
    </citation>
    <scope>NUCLEOTIDE SEQUENCE [LARGE SCALE GENOMIC DNA]</scope>
    <source>
        <strain evidence="17 18">DSM 21029</strain>
    </source>
</reference>
<keyword evidence="17" id="KW-0675">Receptor</keyword>
<feature type="domain" description="TonB-dependent receptor plug" evidence="16">
    <location>
        <begin position="61"/>
        <end position="167"/>
    </location>
</feature>
<evidence type="ECO:0000256" key="3">
    <source>
        <dbReference type="ARBA" id="ARBA00022452"/>
    </source>
</evidence>
<evidence type="ECO:0000256" key="5">
    <source>
        <dbReference type="ARBA" id="ARBA00022692"/>
    </source>
</evidence>
<feature type="domain" description="TonB-dependent receptor-like beta-barrel" evidence="15">
    <location>
        <begin position="300"/>
        <end position="842"/>
    </location>
</feature>
<proteinExistence type="inferred from homology"/>
<dbReference type="Pfam" id="PF07715">
    <property type="entry name" value="Plug"/>
    <property type="match status" value="1"/>
</dbReference>
<keyword evidence="14" id="KW-0732">Signal</keyword>
<comment type="similarity">
    <text evidence="11 12">Belongs to the TonB-dependent receptor family.</text>
</comment>
<keyword evidence="8 12" id="KW-0798">TonB box</keyword>
<dbReference type="GO" id="GO:0009279">
    <property type="term" value="C:cell outer membrane"/>
    <property type="evidence" value="ECO:0007669"/>
    <property type="project" value="UniProtKB-SubCell"/>
</dbReference>
<keyword evidence="5 11" id="KW-0812">Transmembrane</keyword>
<keyword evidence="9 11" id="KW-0472">Membrane</keyword>
<dbReference type="InterPro" id="IPR000531">
    <property type="entry name" value="Beta-barrel_TonB"/>
</dbReference>
<evidence type="ECO:0000256" key="12">
    <source>
        <dbReference type="RuleBase" id="RU003357"/>
    </source>
</evidence>
<feature type="signal peptide" evidence="14">
    <location>
        <begin position="1"/>
        <end position="23"/>
    </location>
</feature>
<dbReference type="PANTHER" id="PTHR32552">
    <property type="entry name" value="FERRICHROME IRON RECEPTOR-RELATED"/>
    <property type="match status" value="1"/>
</dbReference>
<sequence length="877" mass="95985">MTKRTYLPLAALLLSGTAMPAFAQAIETPQQDQSTSPTTPEAANEGTNDIVVTANRREQNLQDVSGVVQAFSSDDLRKSGITELRNLAVAVPGLNIANQEGNVEIFIRGVGSSNNTELGDPGAAPHLNGSYIPRPRGLGLMFYDLERVEVNKGPQGTLYGRNALAGTLNIITAKPTFDRITGYAQAEYGNRDSYAAEGAINVPLGSNFAARVAGYYVNRDYGFTNASPDPQASKLKPAGLEENYAGRVSLRWEPTDRLSVSVVGDYGKETGTGYPGANIYAAVQATGLRPEQLDLRKVVYRGQQGDMENELWGVQGKIGYSFDTFSVEATGSYRSVDFMQANASSESIAWNGRDYSTVQFDNFSNNFWQTRSQSQVYELRASADSTEALRWNLGGFYFKEKQQVGYLAVADRGYCCYSGTEFTMPDVDGESFAFFADATYDVTDRLRVIGGIRYTEEKKSRFGIGGNWALTLGGNNGDCCVATRLGTEGFRPALLDRPNFNVTGLTSPQQRAQFLIEGIKSAGARDTLIQQIGSIANGTNPNGTCFTRPDIDNGFVTCPANGSFSYANLTIPGQQVGSAKFNFVDYRAGLEFDVTPDNMLYAKVSTGHKSGGFNDTFQTSPIPEAFAPESLTVFEAGSRNTFDAFGRRAYFNLTGFYYDYQDQVFQDLTCINLDTTQTPPQCNGYSLVNRNIGASRIYGVEAEARFQLPGNFSLDTNVAYLDTKITRGSVADARGQNNETGESPLIDLTGNRLPLASKFNVSVKLAQWFEIGRGRLDWQALLNYRSSFFLSQFNEDDIVFLDGSRQNALQAGFPDRQQGYTTLNLGIGYTLGNYRLEAWASNFTDQQASTKALVGSALNIRFLNDARTYGLRARVNF</sequence>
<evidence type="ECO:0000256" key="1">
    <source>
        <dbReference type="ARBA" id="ARBA00004571"/>
    </source>
</evidence>
<dbReference type="PANTHER" id="PTHR32552:SF81">
    <property type="entry name" value="TONB-DEPENDENT OUTER MEMBRANE RECEPTOR"/>
    <property type="match status" value="1"/>
</dbReference>
<keyword evidence="6" id="KW-0408">Iron</keyword>
<comment type="subcellular location">
    <subcellularLocation>
        <location evidence="1 11">Cell outer membrane</location>
        <topology evidence="1 11">Multi-pass membrane protein</topology>
    </subcellularLocation>
</comment>
<protein>
    <submittedName>
        <fullName evidence="17">Colicin I receptor</fullName>
    </submittedName>
</protein>
<feature type="region of interest" description="Disordered" evidence="13">
    <location>
        <begin position="27"/>
        <end position="47"/>
    </location>
</feature>
<dbReference type="Gene3D" id="2.40.170.20">
    <property type="entry name" value="TonB-dependent receptor, beta-barrel domain"/>
    <property type="match status" value="2"/>
</dbReference>
<dbReference type="InterPro" id="IPR036942">
    <property type="entry name" value="Beta-barrel_TonB_sf"/>
</dbReference>
<feature type="compositionally biased region" description="Low complexity" evidence="13">
    <location>
        <begin position="28"/>
        <end position="40"/>
    </location>
</feature>
<dbReference type="PROSITE" id="PS52016">
    <property type="entry name" value="TONB_DEPENDENT_REC_3"/>
    <property type="match status" value="1"/>
</dbReference>
<keyword evidence="2 11" id="KW-0813">Transport</keyword>
<gene>
    <name evidence="17" type="primary">cirA_5</name>
    <name evidence="17" type="ORF">SPDO_29060</name>
</gene>
<dbReference type="EMBL" id="NBBI01000007">
    <property type="protein sequence ID" value="OWK28073.1"/>
    <property type="molecule type" value="Genomic_DNA"/>
</dbReference>
<evidence type="ECO:0000256" key="13">
    <source>
        <dbReference type="SAM" id="MobiDB-lite"/>
    </source>
</evidence>
<evidence type="ECO:0000259" key="16">
    <source>
        <dbReference type="Pfam" id="PF07715"/>
    </source>
</evidence>
<keyword evidence="10 11" id="KW-0998">Cell outer membrane</keyword>
<dbReference type="GO" id="GO:0006826">
    <property type="term" value="P:iron ion transport"/>
    <property type="evidence" value="ECO:0007669"/>
    <property type="project" value="UniProtKB-KW"/>
</dbReference>
<evidence type="ECO:0000313" key="17">
    <source>
        <dbReference type="EMBL" id="OWK28073.1"/>
    </source>
</evidence>
<keyword evidence="7" id="KW-0406">Ion transport</keyword>
<evidence type="ECO:0000256" key="7">
    <source>
        <dbReference type="ARBA" id="ARBA00023065"/>
    </source>
</evidence>
<dbReference type="InterPro" id="IPR012910">
    <property type="entry name" value="Plug_dom"/>
</dbReference>
<evidence type="ECO:0000256" key="4">
    <source>
        <dbReference type="ARBA" id="ARBA00022496"/>
    </source>
</evidence>
<comment type="caution">
    <text evidence="17">The sequence shown here is derived from an EMBL/GenBank/DDBJ whole genome shotgun (WGS) entry which is preliminary data.</text>
</comment>
<evidence type="ECO:0000256" key="2">
    <source>
        <dbReference type="ARBA" id="ARBA00022448"/>
    </source>
</evidence>
<evidence type="ECO:0000256" key="14">
    <source>
        <dbReference type="SAM" id="SignalP"/>
    </source>
</evidence>
<keyword evidence="4" id="KW-0410">Iron transport</keyword>
<evidence type="ECO:0000313" key="18">
    <source>
        <dbReference type="Proteomes" id="UP000197290"/>
    </source>
</evidence>
<accession>A0A245ZED0</accession>
<organism evidence="17 18">
    <name type="scientific">Sphingomonas dokdonensis</name>
    <dbReference type="NCBI Taxonomy" id="344880"/>
    <lineage>
        <taxon>Bacteria</taxon>
        <taxon>Pseudomonadati</taxon>
        <taxon>Pseudomonadota</taxon>
        <taxon>Alphaproteobacteria</taxon>
        <taxon>Sphingomonadales</taxon>
        <taxon>Sphingomonadaceae</taxon>
        <taxon>Sphingomonas</taxon>
    </lineage>
</organism>